<protein>
    <submittedName>
        <fullName evidence="2">Uncharacterized protein</fullName>
    </submittedName>
</protein>
<evidence type="ECO:0000313" key="3">
    <source>
        <dbReference type="Proteomes" id="UP001382904"/>
    </source>
</evidence>
<sequence>MEFHQPIPQGVFGAERGQFRADLRVPSEDDVRGQGPLDAVEPVLRQPGRRRLEDPPAQPAERHRPPPQLQRPAQQQSGAGRFAGGVRRRAQPRELPYVQHRPARIEQEPGIRADHRGPRVREAPAQQTGGVLQLLPRRGRRVVPHRLRQSGGRHHPPRLQRERRQHPAAARPADLQHAPVQGDVHRTQQGEDQGHGGLRSTPWRTGGRRMGRRWAPIVASAHLAGAGVEPLPLRPRPLREDNPHAQQMYPPHAHRLPGAALLTVVLLSLAGLTAPEASAAPSGPTVAVAMGDSFISGEGARWLGNTDRHQGSRNGSDRAWTGGSTYDPSKVYGATGAVGGCHRSGGPSQR</sequence>
<feature type="compositionally biased region" description="Basic and acidic residues" evidence="1">
    <location>
        <begin position="103"/>
        <end position="122"/>
    </location>
</feature>
<reference evidence="2 3" key="1">
    <citation type="submission" date="2024-03" db="EMBL/GenBank/DDBJ databases">
        <title>Novel Streptomyces species of biotechnological and ecological value are a feature of Machair soil.</title>
        <authorList>
            <person name="Prole J.R."/>
            <person name="Goodfellow M."/>
            <person name="Allenby N."/>
            <person name="Ward A.C."/>
        </authorList>
    </citation>
    <scope>NUCLEOTIDE SEQUENCE [LARGE SCALE GENOMIC DNA]</scope>
    <source>
        <strain evidence="2 3">MS1.HAVA.3</strain>
    </source>
</reference>
<feature type="compositionally biased region" description="Basic residues" evidence="1">
    <location>
        <begin position="137"/>
        <end position="166"/>
    </location>
</feature>
<feature type="region of interest" description="Disordered" evidence="1">
    <location>
        <begin position="26"/>
        <end position="208"/>
    </location>
</feature>
<gene>
    <name evidence="2" type="ORF">WKI68_15070</name>
</gene>
<dbReference type="Proteomes" id="UP001382904">
    <property type="component" value="Unassembled WGS sequence"/>
</dbReference>
<keyword evidence="3" id="KW-1185">Reference proteome</keyword>
<feature type="compositionally biased region" description="Basic and acidic residues" evidence="1">
    <location>
        <begin position="50"/>
        <end position="64"/>
    </location>
</feature>
<dbReference type="EMBL" id="JBBKAM010000002">
    <property type="protein sequence ID" value="MEJ8642384.1"/>
    <property type="molecule type" value="Genomic_DNA"/>
</dbReference>
<comment type="caution">
    <text evidence="2">The sequence shown here is derived from an EMBL/GenBank/DDBJ whole genome shotgun (WGS) entry which is preliminary data.</text>
</comment>
<feature type="compositionally biased region" description="Low complexity" evidence="1">
    <location>
        <begin position="70"/>
        <end position="80"/>
    </location>
</feature>
<evidence type="ECO:0000256" key="1">
    <source>
        <dbReference type="SAM" id="MobiDB-lite"/>
    </source>
</evidence>
<proteinExistence type="predicted"/>
<feature type="compositionally biased region" description="Basic and acidic residues" evidence="1">
    <location>
        <begin position="183"/>
        <end position="194"/>
    </location>
</feature>
<feature type="region of interest" description="Disordered" evidence="1">
    <location>
        <begin position="302"/>
        <end position="350"/>
    </location>
</feature>
<organism evidence="2 3">
    <name type="scientific">Streptomyces caledonius</name>
    <dbReference type="NCBI Taxonomy" id="3134107"/>
    <lineage>
        <taxon>Bacteria</taxon>
        <taxon>Bacillati</taxon>
        <taxon>Actinomycetota</taxon>
        <taxon>Actinomycetes</taxon>
        <taxon>Kitasatosporales</taxon>
        <taxon>Streptomycetaceae</taxon>
        <taxon>Streptomyces</taxon>
    </lineage>
</organism>
<accession>A0ABU8U4Z4</accession>
<name>A0ABU8U4Z4_9ACTN</name>
<evidence type="ECO:0000313" key="2">
    <source>
        <dbReference type="EMBL" id="MEJ8642384.1"/>
    </source>
</evidence>